<dbReference type="AlphaFoldDB" id="V6LU76"/>
<dbReference type="EMBL" id="KI546035">
    <property type="protein sequence ID" value="EST47808.1"/>
    <property type="molecule type" value="Genomic_DNA"/>
</dbReference>
<reference evidence="2" key="1">
    <citation type="journal article" date="2014" name="PLoS Genet.">
        <title>The Genome of Spironucleus salmonicida Highlights a Fish Pathogen Adapted to Fluctuating Environments.</title>
        <authorList>
            <person name="Xu F."/>
            <person name="Jerlstrom-Hultqvist J."/>
            <person name="Einarsson E."/>
            <person name="Astvaldsson A."/>
            <person name="Svard S.G."/>
            <person name="Andersson J.O."/>
        </authorList>
    </citation>
    <scope>NUCLEOTIDE SEQUENCE</scope>
</reference>
<proteinExistence type="predicted"/>
<sequence length="210" mass="25350">MKEYQTRYKPILYLKVLFGLYAIIASAGRFLVMNLMVQPKNINNSVLRFQVFNFSLLESDVCYRIVYKYLLALIFTRQCTKYSNEFDLYRKLISMSCSLLFPYFYLIFINISYGIVIQSKPYICYLLIQILNRIVDLFSECYQLQQFLNHDTILYCSLLGQISKRQGQILHEIYFRYILNENFISIYQSPVNRFQYFFLRRKYITMLCNN</sequence>
<evidence type="ECO:0000313" key="2">
    <source>
        <dbReference type="EMBL" id="EST47808.1"/>
    </source>
</evidence>
<keyword evidence="1 2" id="KW-0812">Transmembrane</keyword>
<name>V6LU76_9EUKA</name>
<feature type="transmembrane region" description="Helical" evidence="1">
    <location>
        <begin position="92"/>
        <end position="116"/>
    </location>
</feature>
<accession>V6LU76</accession>
<feature type="transmembrane region" description="Helical" evidence="1">
    <location>
        <begin position="12"/>
        <end position="32"/>
    </location>
</feature>
<gene>
    <name evidence="2" type="ORF">SS50377_fx042</name>
</gene>
<evidence type="ECO:0000256" key="1">
    <source>
        <dbReference type="SAM" id="Phobius"/>
    </source>
</evidence>
<keyword evidence="1" id="KW-0472">Membrane</keyword>
<protein>
    <submittedName>
        <fullName evidence="2">Transmembrane domain-containing protein</fullName>
    </submittedName>
</protein>
<organism evidence="2">
    <name type="scientific">Spironucleus salmonicida</name>
    <dbReference type="NCBI Taxonomy" id="348837"/>
    <lineage>
        <taxon>Eukaryota</taxon>
        <taxon>Metamonada</taxon>
        <taxon>Diplomonadida</taxon>
        <taxon>Hexamitidae</taxon>
        <taxon>Hexamitinae</taxon>
        <taxon>Spironucleus</taxon>
    </lineage>
</organism>
<keyword evidence="1" id="KW-1133">Transmembrane helix</keyword>